<dbReference type="AlphaFoldDB" id="A0A4S8RPF0"/>
<evidence type="ECO:0000313" key="11">
    <source>
        <dbReference type="EMBL" id="THV59742.1"/>
    </source>
</evidence>
<dbReference type="InterPro" id="IPR031322">
    <property type="entry name" value="Shikimate/glucono_kinase"/>
</dbReference>
<reference evidence="11 12" key="1">
    <citation type="submission" date="2019-03" db="EMBL/GenBank/DDBJ databases">
        <title>Muricauda SCR12 sp.nov, a marine bacterium isolated from Pacific Ocean:the Okinawa trough.</title>
        <authorList>
            <person name="Liu L."/>
        </authorList>
    </citation>
    <scope>NUCLEOTIDE SEQUENCE [LARGE SCALE GENOMIC DNA]</scope>
    <source>
        <strain evidence="11 12">SCR12</strain>
    </source>
</reference>
<dbReference type="EC" id="2.7.1.12" evidence="3 10"/>
<evidence type="ECO:0000313" key="12">
    <source>
        <dbReference type="Proteomes" id="UP000310406"/>
    </source>
</evidence>
<gene>
    <name evidence="11" type="ORF">EZV76_09265</name>
</gene>
<evidence type="ECO:0000256" key="3">
    <source>
        <dbReference type="ARBA" id="ARBA00012054"/>
    </source>
</evidence>
<dbReference type="RefSeq" id="WP_136566259.1">
    <property type="nucleotide sequence ID" value="NZ_SNTZ01000003.1"/>
</dbReference>
<dbReference type="InterPro" id="IPR027417">
    <property type="entry name" value="P-loop_NTPase"/>
</dbReference>
<evidence type="ECO:0000256" key="10">
    <source>
        <dbReference type="RuleBase" id="RU363066"/>
    </source>
</evidence>
<dbReference type="NCBIfam" id="TIGR01313">
    <property type="entry name" value="therm_gnt_kin"/>
    <property type="match status" value="1"/>
</dbReference>
<dbReference type="InterPro" id="IPR006001">
    <property type="entry name" value="Therm_gnt_kin"/>
</dbReference>
<dbReference type="OrthoDB" id="9813917at2"/>
<dbReference type="GO" id="GO:0005737">
    <property type="term" value="C:cytoplasm"/>
    <property type="evidence" value="ECO:0007669"/>
    <property type="project" value="TreeGrafter"/>
</dbReference>
<dbReference type="EMBL" id="SNTZ01000003">
    <property type="protein sequence ID" value="THV59742.1"/>
    <property type="molecule type" value="Genomic_DNA"/>
</dbReference>
<comment type="pathway">
    <text evidence="1">Carbohydrate acid metabolism.</text>
</comment>
<dbReference type="GO" id="GO:0005524">
    <property type="term" value="F:ATP binding"/>
    <property type="evidence" value="ECO:0007669"/>
    <property type="project" value="UniProtKB-KW"/>
</dbReference>
<dbReference type="PANTHER" id="PTHR43442:SF3">
    <property type="entry name" value="GLUCONOKINASE-RELATED"/>
    <property type="match status" value="1"/>
</dbReference>
<evidence type="ECO:0000256" key="5">
    <source>
        <dbReference type="ARBA" id="ARBA00022741"/>
    </source>
</evidence>
<keyword evidence="5 10" id="KW-0547">Nucleotide-binding</keyword>
<evidence type="ECO:0000256" key="8">
    <source>
        <dbReference type="ARBA" id="ARBA00023064"/>
    </source>
</evidence>
<dbReference type="GO" id="GO:0019521">
    <property type="term" value="P:D-gluconate metabolic process"/>
    <property type="evidence" value="ECO:0007669"/>
    <property type="project" value="UniProtKB-KW"/>
</dbReference>
<dbReference type="Pfam" id="PF01202">
    <property type="entry name" value="SKI"/>
    <property type="match status" value="1"/>
</dbReference>
<evidence type="ECO:0000256" key="2">
    <source>
        <dbReference type="ARBA" id="ARBA00008420"/>
    </source>
</evidence>
<organism evidence="11 12">
    <name type="scientific">Flagellimonas alvinocaridis</name>
    <dbReference type="NCBI Taxonomy" id="2530200"/>
    <lineage>
        <taxon>Bacteria</taxon>
        <taxon>Pseudomonadati</taxon>
        <taxon>Bacteroidota</taxon>
        <taxon>Flavobacteriia</taxon>
        <taxon>Flavobacteriales</taxon>
        <taxon>Flavobacteriaceae</taxon>
        <taxon>Flagellimonas</taxon>
    </lineage>
</organism>
<dbReference type="CDD" id="cd02021">
    <property type="entry name" value="GntK"/>
    <property type="match status" value="1"/>
</dbReference>
<accession>A0A4S8RPF0</accession>
<dbReference type="PANTHER" id="PTHR43442">
    <property type="entry name" value="GLUCONOKINASE-RELATED"/>
    <property type="match status" value="1"/>
</dbReference>
<keyword evidence="6 10" id="KW-0418">Kinase</keyword>
<evidence type="ECO:0000256" key="1">
    <source>
        <dbReference type="ARBA" id="ARBA00004761"/>
    </source>
</evidence>
<dbReference type="Gene3D" id="3.40.50.300">
    <property type="entry name" value="P-loop containing nucleotide triphosphate hydrolases"/>
    <property type="match status" value="1"/>
</dbReference>
<name>A0A4S8RPF0_9FLAO</name>
<dbReference type="SUPFAM" id="SSF52540">
    <property type="entry name" value="P-loop containing nucleoside triphosphate hydrolases"/>
    <property type="match status" value="1"/>
</dbReference>
<keyword evidence="12" id="KW-1185">Reference proteome</keyword>
<protein>
    <recommendedName>
        <fullName evidence="3 10">Gluconokinase</fullName>
        <ecNumber evidence="3 10">2.7.1.12</ecNumber>
    </recommendedName>
</protein>
<evidence type="ECO:0000256" key="4">
    <source>
        <dbReference type="ARBA" id="ARBA00022679"/>
    </source>
</evidence>
<dbReference type="GO" id="GO:0046316">
    <property type="term" value="F:gluconokinase activity"/>
    <property type="evidence" value="ECO:0007669"/>
    <property type="project" value="UniProtKB-EC"/>
</dbReference>
<keyword evidence="8" id="KW-0311">Gluconate utilization</keyword>
<keyword evidence="4 10" id="KW-0808">Transferase</keyword>
<evidence type="ECO:0000256" key="6">
    <source>
        <dbReference type="ARBA" id="ARBA00022777"/>
    </source>
</evidence>
<comment type="similarity">
    <text evidence="2 10">Belongs to the gluconokinase GntK/GntV family.</text>
</comment>
<sequence length="164" mass="18163">MVKNSKVLVVMGVSGTGKTTIGKLLADQLGYPFFDGDDFHPEANIQKMSSGIPLNDLDRKGWLLRLNALALEHKDSGVIIACSALKKTYRSILKSGMGQQLKFIYLDGSFDLIQSRLASRKDHFMPLGLLKSQFETLEPPSKAITVSIAQESNKIVEEILRQLK</sequence>
<dbReference type="Proteomes" id="UP000310406">
    <property type="component" value="Unassembled WGS sequence"/>
</dbReference>
<proteinExistence type="inferred from homology"/>
<evidence type="ECO:0000256" key="7">
    <source>
        <dbReference type="ARBA" id="ARBA00022840"/>
    </source>
</evidence>
<keyword evidence="7 10" id="KW-0067">ATP-binding</keyword>
<dbReference type="FunFam" id="3.40.50.300:FF:000522">
    <property type="entry name" value="Gluconokinase"/>
    <property type="match status" value="1"/>
</dbReference>
<comment type="catalytic activity">
    <reaction evidence="9 10">
        <text>D-gluconate + ATP = 6-phospho-D-gluconate + ADP + H(+)</text>
        <dbReference type="Rhea" id="RHEA:19433"/>
        <dbReference type="ChEBI" id="CHEBI:15378"/>
        <dbReference type="ChEBI" id="CHEBI:18391"/>
        <dbReference type="ChEBI" id="CHEBI:30616"/>
        <dbReference type="ChEBI" id="CHEBI:58759"/>
        <dbReference type="ChEBI" id="CHEBI:456216"/>
        <dbReference type="EC" id="2.7.1.12"/>
    </reaction>
</comment>
<evidence type="ECO:0000256" key="9">
    <source>
        <dbReference type="ARBA" id="ARBA00048090"/>
    </source>
</evidence>
<comment type="caution">
    <text evidence="11">The sequence shown here is derived from an EMBL/GenBank/DDBJ whole genome shotgun (WGS) entry which is preliminary data.</text>
</comment>